<keyword evidence="1" id="KW-1133">Transmembrane helix</keyword>
<keyword evidence="1" id="KW-0472">Membrane</keyword>
<dbReference type="RefSeq" id="WP_275684966.1">
    <property type="nucleotide sequence ID" value="NZ_JAJLJH010000011.1"/>
</dbReference>
<feature type="transmembrane region" description="Helical" evidence="1">
    <location>
        <begin position="313"/>
        <end position="332"/>
    </location>
</feature>
<feature type="transmembrane region" description="Helical" evidence="1">
    <location>
        <begin position="70"/>
        <end position="88"/>
    </location>
</feature>
<organism evidence="2 3">
    <name type="scientific">Scleromatobacter humisilvae</name>
    <dbReference type="NCBI Taxonomy" id="2897159"/>
    <lineage>
        <taxon>Bacteria</taxon>
        <taxon>Pseudomonadati</taxon>
        <taxon>Pseudomonadota</taxon>
        <taxon>Betaproteobacteria</taxon>
        <taxon>Burkholderiales</taxon>
        <taxon>Sphaerotilaceae</taxon>
        <taxon>Scleromatobacter</taxon>
    </lineage>
</organism>
<evidence type="ECO:0000313" key="3">
    <source>
        <dbReference type="Proteomes" id="UP001139353"/>
    </source>
</evidence>
<keyword evidence="1" id="KW-0812">Transmembrane</keyword>
<feature type="transmembrane region" description="Helical" evidence="1">
    <location>
        <begin position="246"/>
        <end position="268"/>
    </location>
</feature>
<comment type="caution">
    <text evidence="2">The sequence shown here is derived from an EMBL/GenBank/DDBJ whole genome shotgun (WGS) entry which is preliminary data.</text>
</comment>
<feature type="transmembrane region" description="Helical" evidence="1">
    <location>
        <begin position="383"/>
        <end position="399"/>
    </location>
</feature>
<protein>
    <submittedName>
        <fullName evidence="2">Uncharacterized protein</fullName>
    </submittedName>
</protein>
<sequence>MLGATALNGFWLCKGILLALAALVLEPSWRDAFALLASIAGIQGVLVVFRSWRALQAPGAEPASSDRKTLVVVAALAAAAAVVLLSNGAVVGTPPPVDGDAGAMVDAPWFPCFRLGLLALGAALLSLVPGPSRGAADQLWWRQLRGRARDASRTAGDGGRAAMTTAVDVSEGMARLLRGAAAALSWLAVQAGAFAVAVARGAQHAIDSAAHALLVRVATVVWPSDGESSDAEGAASAAAIATRPRLGAFLLLAAPVLYAAVPLGALLLEYGITLLMMIVGFVVLPLMLLAAAGLAALVRLWWALLADRVAPTWARALTMLTLPLAAAMARALHDTSDRHLLAMDIVVARVHVTPATVAVGDGVVLLLLHALPRWPLGVERATRVAFLLVAIAVAGARFAA</sequence>
<reference evidence="2" key="1">
    <citation type="submission" date="2021-11" db="EMBL/GenBank/DDBJ databases">
        <title>BS-T2-15 a new species belonging to the Comamonadaceae family isolated from the soil of a French oak forest.</title>
        <authorList>
            <person name="Mieszkin S."/>
            <person name="Alain K."/>
        </authorList>
    </citation>
    <scope>NUCLEOTIDE SEQUENCE</scope>
    <source>
        <strain evidence="2">BS-T2-15</strain>
    </source>
</reference>
<proteinExistence type="predicted"/>
<evidence type="ECO:0000256" key="1">
    <source>
        <dbReference type="SAM" id="Phobius"/>
    </source>
</evidence>
<feature type="transmembrane region" description="Helical" evidence="1">
    <location>
        <begin position="274"/>
        <end position="301"/>
    </location>
</feature>
<accession>A0A9X1YPM0</accession>
<feature type="transmembrane region" description="Helical" evidence="1">
    <location>
        <begin position="108"/>
        <end position="128"/>
    </location>
</feature>
<dbReference type="EMBL" id="JAJLJH010000011">
    <property type="protein sequence ID" value="MCK9688915.1"/>
    <property type="molecule type" value="Genomic_DNA"/>
</dbReference>
<dbReference type="Proteomes" id="UP001139353">
    <property type="component" value="Unassembled WGS sequence"/>
</dbReference>
<feature type="transmembrane region" description="Helical" evidence="1">
    <location>
        <begin position="352"/>
        <end position="371"/>
    </location>
</feature>
<keyword evidence="3" id="KW-1185">Reference proteome</keyword>
<feature type="transmembrane region" description="Helical" evidence="1">
    <location>
        <begin position="31"/>
        <end position="49"/>
    </location>
</feature>
<evidence type="ECO:0000313" key="2">
    <source>
        <dbReference type="EMBL" id="MCK9688915.1"/>
    </source>
</evidence>
<name>A0A9X1YPM0_9BURK</name>
<dbReference type="AlphaFoldDB" id="A0A9X1YPM0"/>
<gene>
    <name evidence="2" type="ORF">LPC04_24640</name>
</gene>